<gene>
    <name evidence="1" type="ORF">METZ01_LOCUS189697</name>
</gene>
<evidence type="ECO:0000313" key="1">
    <source>
        <dbReference type="EMBL" id="SVB36843.1"/>
    </source>
</evidence>
<dbReference type="SUPFAM" id="SSF142906">
    <property type="entry name" value="YjbR-like"/>
    <property type="match status" value="1"/>
</dbReference>
<organism evidence="1">
    <name type="scientific">marine metagenome</name>
    <dbReference type="NCBI Taxonomy" id="408172"/>
    <lineage>
        <taxon>unclassified sequences</taxon>
        <taxon>metagenomes</taxon>
        <taxon>ecological metagenomes</taxon>
    </lineage>
</organism>
<reference evidence="1" key="1">
    <citation type="submission" date="2018-05" db="EMBL/GenBank/DDBJ databases">
        <authorList>
            <person name="Lanie J.A."/>
            <person name="Ng W.-L."/>
            <person name="Kazmierczak K.M."/>
            <person name="Andrzejewski T.M."/>
            <person name="Davidsen T.M."/>
            <person name="Wayne K.J."/>
            <person name="Tettelin H."/>
            <person name="Glass J.I."/>
            <person name="Rusch D."/>
            <person name="Podicherti R."/>
            <person name="Tsui H.-C.T."/>
            <person name="Winkler M.E."/>
        </authorList>
    </citation>
    <scope>NUCLEOTIDE SEQUENCE</scope>
</reference>
<dbReference type="InterPro" id="IPR038056">
    <property type="entry name" value="YjbR-like_sf"/>
</dbReference>
<evidence type="ECO:0008006" key="2">
    <source>
        <dbReference type="Google" id="ProtNLM"/>
    </source>
</evidence>
<proteinExistence type="predicted"/>
<name>A0A382DGT7_9ZZZZ</name>
<dbReference type="AlphaFoldDB" id="A0A382DGT7"/>
<sequence length="129" mass="15025">MKPEIVQLPKTVTSYQSALAARFEQLQELLRDFPGIREKPQRRGLTYRYNDRIAFVLTRKPRIILLEMKLPEFVADEVLRLSYVRPHKSTRLARTGWVAVAVRAETPLDRIGELVLRSYDFRIESGIPS</sequence>
<accession>A0A382DGT7</accession>
<dbReference type="EMBL" id="UINC01039000">
    <property type="protein sequence ID" value="SVB36843.1"/>
    <property type="molecule type" value="Genomic_DNA"/>
</dbReference>
<protein>
    <recommendedName>
        <fullName evidence="2">MmcQ/YjbR family DNA-binding protein</fullName>
    </recommendedName>
</protein>